<organism evidence="2 3">
    <name type="scientific">Malassezia furfur</name>
    <name type="common">Pityriasis versicolor infection agent</name>
    <name type="synonym">Pityrosporum furfur</name>
    <dbReference type="NCBI Taxonomy" id="55194"/>
    <lineage>
        <taxon>Eukaryota</taxon>
        <taxon>Fungi</taxon>
        <taxon>Dikarya</taxon>
        <taxon>Basidiomycota</taxon>
        <taxon>Ustilaginomycotina</taxon>
        <taxon>Malasseziomycetes</taxon>
        <taxon>Malasseziales</taxon>
        <taxon>Malasseziaceae</taxon>
        <taxon>Malassezia</taxon>
    </lineage>
</organism>
<dbReference type="Proteomes" id="UP000818624">
    <property type="component" value="Chromosome 2"/>
</dbReference>
<keyword evidence="3" id="KW-1185">Reference proteome</keyword>
<accession>A0ABY8ENZ1</accession>
<feature type="region of interest" description="Disordered" evidence="1">
    <location>
        <begin position="1"/>
        <end position="79"/>
    </location>
</feature>
<feature type="compositionally biased region" description="Low complexity" evidence="1">
    <location>
        <begin position="258"/>
        <end position="277"/>
    </location>
</feature>
<dbReference type="EMBL" id="CP046235">
    <property type="protein sequence ID" value="WFD47251.1"/>
    <property type="molecule type" value="Genomic_DNA"/>
</dbReference>
<feature type="region of interest" description="Disordered" evidence="1">
    <location>
        <begin position="542"/>
        <end position="576"/>
    </location>
</feature>
<feature type="compositionally biased region" description="Basic and acidic residues" evidence="1">
    <location>
        <begin position="98"/>
        <end position="107"/>
    </location>
</feature>
<feature type="compositionally biased region" description="Polar residues" evidence="1">
    <location>
        <begin position="289"/>
        <end position="303"/>
    </location>
</feature>
<feature type="region of interest" description="Disordered" evidence="1">
    <location>
        <begin position="322"/>
        <end position="498"/>
    </location>
</feature>
<evidence type="ECO:0000313" key="2">
    <source>
        <dbReference type="EMBL" id="WFD47251.1"/>
    </source>
</evidence>
<feature type="compositionally biased region" description="Acidic residues" evidence="1">
    <location>
        <begin position="404"/>
        <end position="416"/>
    </location>
</feature>
<feature type="region of interest" description="Disordered" evidence="1">
    <location>
        <begin position="618"/>
        <end position="688"/>
    </location>
</feature>
<evidence type="ECO:0000256" key="1">
    <source>
        <dbReference type="SAM" id="MobiDB-lite"/>
    </source>
</evidence>
<feature type="compositionally biased region" description="Acidic residues" evidence="1">
    <location>
        <begin position="425"/>
        <end position="436"/>
    </location>
</feature>
<feature type="compositionally biased region" description="Acidic residues" evidence="1">
    <location>
        <begin position="203"/>
        <end position="236"/>
    </location>
</feature>
<feature type="compositionally biased region" description="Polar residues" evidence="1">
    <location>
        <begin position="361"/>
        <end position="371"/>
    </location>
</feature>
<feature type="region of interest" description="Disordered" evidence="1">
    <location>
        <begin position="98"/>
        <end position="307"/>
    </location>
</feature>
<feature type="compositionally biased region" description="Polar residues" evidence="1">
    <location>
        <begin position="341"/>
        <end position="353"/>
    </location>
</feature>
<gene>
    <name evidence="2" type="ORF">GLX27_001902</name>
</gene>
<evidence type="ECO:0000313" key="3">
    <source>
        <dbReference type="Proteomes" id="UP000818624"/>
    </source>
</evidence>
<sequence length="688" mass="73932">MAVDSQEKPFTACKAPSDDADASPLDFSKRKLPPRLPLDAEDAPAPVRPRRMSLLSDALRSPLLPQDPTHAPKRSSGCAPGCGAACTTGILKHNDDAHALHFPDEPRAAGAGTRTHFVEPVKPPRRASSAASRTKSAPVSPQARKSHHRSEPRCPSVTFQEPHPRARSTSPRMLLRSQMVLLDSALDTDEPNVLGPAVSSASESDDESDDEAGEEESEEESDCIGEEDGQTDEDSEASNMDERATSSDEEASPPVPTGPLSRPPLLRASLSSGPASLAQITKRRALSFSDHTPSAATRASQSVPRRRSLAFAASPFELKERDRLLNTHRAHGRRRMVASPMVSSTSSPATNLFDTPHRVSSCDSEVTQCSSDAADDDDDGCRLQVRSPHLVQARPRSPKPEEVTSSEEDDEEDECSDYGTSSNEAAEEEAVAEEEAPAPPPPSHRAANPSDLSMDPCAAWANESIDADADDAAPPSSSHTPDVVCTCRSTPRMGTRRRSSVLHSLMLTEPTMHYTGSYGERLDTADELALAAEMLLLHKSPDVERDAQEWTPASSAPRSSDDEGTSSAEEDTARSPVLRRAVASPSMEACSACASPQGSGFASPQGLSFRRGRELQPHWRASTSPHHGRLSMDRRSRSDSVYPSSTPTDAPRLLRKNSYMSVTRSLHAALSPPDPSAGERPAVSPRYV</sequence>
<feature type="compositionally biased region" description="Basic residues" evidence="1">
    <location>
        <begin position="326"/>
        <end position="336"/>
    </location>
</feature>
<name>A0ABY8ENZ1_MALFU</name>
<proteinExistence type="predicted"/>
<protein>
    <submittedName>
        <fullName evidence="2">Uncharacterized protein</fullName>
    </submittedName>
</protein>
<reference evidence="2 3" key="1">
    <citation type="journal article" date="2020" name="Elife">
        <title>Loss of centromere function drives karyotype evolution in closely related Malassezia species.</title>
        <authorList>
            <person name="Sankaranarayanan S.R."/>
            <person name="Ianiri G."/>
            <person name="Coelho M.A."/>
            <person name="Reza M.H."/>
            <person name="Thimmappa B.C."/>
            <person name="Ganguly P."/>
            <person name="Vadnala R.N."/>
            <person name="Sun S."/>
            <person name="Siddharthan R."/>
            <person name="Tellgren-Roth C."/>
            <person name="Dawson T.L."/>
            <person name="Heitman J."/>
            <person name="Sanyal K."/>
        </authorList>
    </citation>
    <scope>NUCLEOTIDE SEQUENCE [LARGE SCALE GENOMIC DNA]</scope>
    <source>
        <strain evidence="2">CBS14141</strain>
    </source>
</reference>